<protein>
    <submittedName>
        <fullName evidence="4">Phosphoribosyltransferase</fullName>
    </submittedName>
</protein>
<dbReference type="Gene3D" id="3.40.50.2020">
    <property type="match status" value="1"/>
</dbReference>
<keyword evidence="1 4" id="KW-0328">Glycosyltransferase</keyword>
<evidence type="ECO:0000313" key="4">
    <source>
        <dbReference type="EMBL" id="RGD57766.1"/>
    </source>
</evidence>
<feature type="domain" description="Phosphoribosyltransferase" evidence="3">
    <location>
        <begin position="8"/>
        <end position="151"/>
    </location>
</feature>
<dbReference type="EMBL" id="QVIG01000001">
    <property type="protein sequence ID" value="RGD57766.1"/>
    <property type="molecule type" value="Genomic_DNA"/>
</dbReference>
<reference evidence="4 5" key="1">
    <citation type="submission" date="2018-08" db="EMBL/GenBank/DDBJ databases">
        <title>Diversity &amp; Physiological Properties of Lignin-Decomposing Actinobacteria from Soil.</title>
        <authorList>
            <person name="Roh S.G."/>
            <person name="Kim S.B."/>
        </authorList>
    </citation>
    <scope>NUCLEOTIDE SEQUENCE [LARGE SCALE GENOMIC DNA]</scope>
    <source>
        <strain evidence="4 5">MMS17-GH009</strain>
    </source>
</reference>
<name>A0A372ZPH7_9ACTN</name>
<sequence>MTDVRETLDYQTFGRAVRELAQTIADDGYEPDLVLSIARGGVFVAGGLAYALDCKNIHLVNVEFYTGVGTTLEMPVMLAPVPAAIDFTDKKVLITDDVADTGKTLRLVHDFCLDHVAEVRSAVIYEKSHSLVKCEYVWKRTDDWIEFPWSTEGPVVKREGQVLDA</sequence>
<dbReference type="InterPro" id="IPR029057">
    <property type="entry name" value="PRTase-like"/>
</dbReference>
<comment type="caution">
    <text evidence="4">The sequence shown here is derived from an EMBL/GenBank/DDBJ whole genome shotgun (WGS) entry which is preliminary data.</text>
</comment>
<accession>A0A372ZPH7</accession>
<keyword evidence="2 4" id="KW-0808">Transferase</keyword>
<dbReference type="CDD" id="cd06223">
    <property type="entry name" value="PRTases_typeI"/>
    <property type="match status" value="1"/>
</dbReference>
<dbReference type="PANTHER" id="PTHR43363">
    <property type="entry name" value="HYPOXANTHINE PHOSPHORIBOSYLTRANSFERASE"/>
    <property type="match status" value="1"/>
</dbReference>
<evidence type="ECO:0000259" key="3">
    <source>
        <dbReference type="Pfam" id="PF00156"/>
    </source>
</evidence>
<dbReference type="PANTHER" id="PTHR43363:SF1">
    <property type="entry name" value="HYPOXANTHINE-GUANINE PHOSPHORIBOSYLTRANSFERASE"/>
    <property type="match status" value="1"/>
</dbReference>
<dbReference type="GO" id="GO:0016757">
    <property type="term" value="F:glycosyltransferase activity"/>
    <property type="evidence" value="ECO:0007669"/>
    <property type="project" value="UniProtKB-KW"/>
</dbReference>
<evidence type="ECO:0000256" key="2">
    <source>
        <dbReference type="ARBA" id="ARBA00022679"/>
    </source>
</evidence>
<evidence type="ECO:0000313" key="5">
    <source>
        <dbReference type="Proteomes" id="UP000263377"/>
    </source>
</evidence>
<dbReference type="Pfam" id="PF00156">
    <property type="entry name" value="Pribosyltran"/>
    <property type="match status" value="1"/>
</dbReference>
<evidence type="ECO:0000256" key="1">
    <source>
        <dbReference type="ARBA" id="ARBA00022676"/>
    </source>
</evidence>
<gene>
    <name evidence="4" type="ORF">DR950_08160</name>
</gene>
<dbReference type="RefSeq" id="WP_049651192.1">
    <property type="nucleotide sequence ID" value="NZ_QVIG01000001.1"/>
</dbReference>
<dbReference type="AlphaFoldDB" id="A0A372ZPH7"/>
<keyword evidence="5" id="KW-1185">Reference proteome</keyword>
<dbReference type="SUPFAM" id="SSF53271">
    <property type="entry name" value="PRTase-like"/>
    <property type="match status" value="1"/>
</dbReference>
<proteinExistence type="predicted"/>
<organism evidence="4 5">
    <name type="scientific">Kitasatospora xanthocidica</name>
    <dbReference type="NCBI Taxonomy" id="83382"/>
    <lineage>
        <taxon>Bacteria</taxon>
        <taxon>Bacillati</taxon>
        <taxon>Actinomycetota</taxon>
        <taxon>Actinomycetes</taxon>
        <taxon>Kitasatosporales</taxon>
        <taxon>Streptomycetaceae</taxon>
        <taxon>Kitasatospora</taxon>
    </lineage>
</organism>
<dbReference type="InterPro" id="IPR000836">
    <property type="entry name" value="PRTase_dom"/>
</dbReference>
<dbReference type="Proteomes" id="UP000263377">
    <property type="component" value="Unassembled WGS sequence"/>
</dbReference>